<feature type="chain" id="PRO_5039379202" description="CHAT domain-containing protein" evidence="1">
    <location>
        <begin position="21"/>
        <end position="234"/>
    </location>
</feature>
<reference evidence="3 4" key="1">
    <citation type="submission" date="2020-08" db="EMBL/GenBank/DDBJ databases">
        <title>Genomic Encyclopedia of Type Strains, Phase III (KMG-III): the genomes of soil and plant-associated and newly described type strains.</title>
        <authorList>
            <person name="Whitman W."/>
        </authorList>
    </citation>
    <scope>NUCLEOTIDE SEQUENCE [LARGE SCALE GENOMIC DNA]</scope>
    <source>
        <strain evidence="3 4">CECT 3237</strain>
    </source>
</reference>
<keyword evidence="4" id="KW-1185">Reference proteome</keyword>
<evidence type="ECO:0000313" key="3">
    <source>
        <dbReference type="EMBL" id="MBB3079214.1"/>
    </source>
</evidence>
<dbReference type="RefSeq" id="WP_221299514.1">
    <property type="nucleotide sequence ID" value="NZ_BMUP01000019.1"/>
</dbReference>
<dbReference type="Pfam" id="PF12770">
    <property type="entry name" value="CHAT"/>
    <property type="match status" value="1"/>
</dbReference>
<dbReference type="InterPro" id="IPR024983">
    <property type="entry name" value="CHAT_dom"/>
</dbReference>
<dbReference type="Proteomes" id="UP000572907">
    <property type="component" value="Unassembled WGS sequence"/>
</dbReference>
<gene>
    <name evidence="3" type="ORF">FHS41_005746</name>
</gene>
<feature type="signal peptide" evidence="1">
    <location>
        <begin position="1"/>
        <end position="20"/>
    </location>
</feature>
<dbReference type="AlphaFoldDB" id="A0A7W4ZV16"/>
<feature type="domain" description="CHAT" evidence="2">
    <location>
        <begin position="18"/>
        <end position="171"/>
    </location>
</feature>
<dbReference type="EMBL" id="JACHXE010000006">
    <property type="protein sequence ID" value="MBB3079214.1"/>
    <property type="molecule type" value="Genomic_DNA"/>
</dbReference>
<proteinExistence type="predicted"/>
<accession>A0A7W4ZV16</accession>
<comment type="caution">
    <text evidence="3">The sequence shown here is derived from an EMBL/GenBank/DDBJ whole genome shotgun (WGS) entry which is preliminary data.</text>
</comment>
<evidence type="ECO:0000256" key="1">
    <source>
        <dbReference type="SAM" id="SignalP"/>
    </source>
</evidence>
<evidence type="ECO:0000259" key="2">
    <source>
        <dbReference type="Pfam" id="PF12770"/>
    </source>
</evidence>
<protein>
    <recommendedName>
        <fullName evidence="2">CHAT domain-containing protein</fullName>
    </recommendedName>
</protein>
<evidence type="ECO:0000313" key="4">
    <source>
        <dbReference type="Proteomes" id="UP000572907"/>
    </source>
</evidence>
<name>A0A7W4ZV16_9ACTN</name>
<keyword evidence="1" id="KW-0732">Signal</keyword>
<sequence length="234" mass="24976">MTPVYVVCLVLAAAPALSNAPNVLEEHRDVQQSITNSRYGHTVRLDTLPAARWDDLAQYLADTTPDVLHFAGRGTPGGGPRFVTDDGGEAPVALDGLRRCVTAACANGLHLLVLNACWTAHLAKEFSDTVPAAIGWQAEAADVHARGYARAFHRNLAAGESVAKAHATARTMLDLAGCASLPTLHTGAVGMPEAHFLIGPEPRSVPHQAPLSLRYQQSGTHLHKPRFRPPPPQF</sequence>
<organism evidence="3 4">
    <name type="scientific">Streptomyces violarus</name>
    <dbReference type="NCBI Taxonomy" id="67380"/>
    <lineage>
        <taxon>Bacteria</taxon>
        <taxon>Bacillati</taxon>
        <taxon>Actinomycetota</taxon>
        <taxon>Actinomycetes</taxon>
        <taxon>Kitasatosporales</taxon>
        <taxon>Streptomycetaceae</taxon>
        <taxon>Streptomyces</taxon>
    </lineage>
</organism>